<dbReference type="RefSeq" id="WP_165805093.1">
    <property type="nucleotide sequence ID" value="NZ_WMFL01000082.1"/>
</dbReference>
<dbReference type="AlphaFoldDB" id="A0AAW9YUQ2"/>
<evidence type="ECO:0000313" key="1">
    <source>
        <dbReference type="EMBL" id="NJI03274.1"/>
    </source>
</evidence>
<comment type="caution">
    <text evidence="1">The sequence shown here is derived from an EMBL/GenBank/DDBJ whole genome shotgun (WGS) entry which is preliminary data.</text>
</comment>
<name>A0AAW9YUQ2_9STAP</name>
<accession>A0AAW9YUQ2</accession>
<dbReference type="Proteomes" id="UP000646308">
    <property type="component" value="Unassembled WGS sequence"/>
</dbReference>
<protein>
    <submittedName>
        <fullName evidence="1">Phage head-tail adapter protein</fullName>
    </submittedName>
</protein>
<sequence length="115" mass="13467">MAQSRRQFVTGGDMRTPVIFYTAHTTDDFMPGESTVEYYRCFADVYPPSMKDLERDNEASITMVTWHPQNDKQITTEMYFEIALPQYEGKQYNIINVEDDTNNHYNIKVIGKHKS</sequence>
<gene>
    <name evidence="1" type="ORF">GLV84_10590</name>
</gene>
<reference evidence="1" key="1">
    <citation type="submission" date="2019-11" db="EMBL/GenBank/DDBJ databases">
        <title>Whole genome comparisons of Staphylococcus agnetis isolates from cattle and chickens.</title>
        <authorList>
            <person name="Rhoads D."/>
            <person name="Shwani A."/>
            <person name="Adkins P."/>
            <person name="Calcutt M."/>
            <person name="Middleton J."/>
        </authorList>
    </citation>
    <scope>NUCLEOTIDE SEQUENCE</scope>
    <source>
        <strain evidence="1">1387</strain>
    </source>
</reference>
<organism evidence="1 2">
    <name type="scientific">Staphylococcus agnetis</name>
    <dbReference type="NCBI Taxonomy" id="985762"/>
    <lineage>
        <taxon>Bacteria</taxon>
        <taxon>Bacillati</taxon>
        <taxon>Bacillota</taxon>
        <taxon>Bacilli</taxon>
        <taxon>Bacillales</taxon>
        <taxon>Staphylococcaceae</taxon>
        <taxon>Staphylococcus</taxon>
    </lineage>
</organism>
<proteinExistence type="predicted"/>
<dbReference type="EMBL" id="WMFL01000082">
    <property type="protein sequence ID" value="NJI03274.1"/>
    <property type="molecule type" value="Genomic_DNA"/>
</dbReference>
<evidence type="ECO:0000313" key="2">
    <source>
        <dbReference type="Proteomes" id="UP000646308"/>
    </source>
</evidence>